<protein>
    <recommendedName>
        <fullName evidence="5">small monomeric GTPase</fullName>
        <ecNumber evidence="5">3.6.5.2</ecNumber>
    </recommendedName>
</protein>
<evidence type="ECO:0000256" key="8">
    <source>
        <dbReference type="ARBA" id="ARBA00022786"/>
    </source>
</evidence>
<dbReference type="SMART" id="SM00969">
    <property type="entry name" value="SOCS_box"/>
    <property type="match status" value="1"/>
</dbReference>
<evidence type="ECO:0000256" key="1">
    <source>
        <dbReference type="ARBA" id="ARBA00001946"/>
    </source>
</evidence>
<evidence type="ECO:0000256" key="9">
    <source>
        <dbReference type="ARBA" id="ARBA00022801"/>
    </source>
</evidence>
<dbReference type="SMART" id="SM00253">
    <property type="entry name" value="SOCS"/>
    <property type="match status" value="1"/>
</dbReference>
<dbReference type="GO" id="GO:0016020">
    <property type="term" value="C:membrane"/>
    <property type="evidence" value="ECO:0007669"/>
    <property type="project" value="UniProtKB-SubCell"/>
</dbReference>
<comment type="catalytic activity">
    <reaction evidence="16">
        <text>GTP + H2O = GDP + phosphate + H(+)</text>
        <dbReference type="Rhea" id="RHEA:19669"/>
        <dbReference type="ChEBI" id="CHEBI:15377"/>
        <dbReference type="ChEBI" id="CHEBI:15378"/>
        <dbReference type="ChEBI" id="CHEBI:37565"/>
        <dbReference type="ChEBI" id="CHEBI:43474"/>
        <dbReference type="ChEBI" id="CHEBI:58189"/>
        <dbReference type="EC" id="3.6.5.2"/>
    </reaction>
    <physiologicalReaction direction="left-to-right" evidence="16">
        <dbReference type="Rhea" id="RHEA:19670"/>
    </physiologicalReaction>
</comment>
<keyword evidence="11" id="KW-0342">GTP-binding</keyword>
<dbReference type="STRING" id="166423.A0A0M9AC19"/>
<dbReference type="Pfam" id="PF07525">
    <property type="entry name" value="SOCS_box"/>
    <property type="match status" value="1"/>
</dbReference>
<accession>A0A0M9AC19</accession>
<dbReference type="AlphaFoldDB" id="A0A0M9AC19"/>
<dbReference type="PANTHER" id="PTHR47980">
    <property type="entry name" value="LD44762P"/>
    <property type="match status" value="1"/>
</dbReference>
<dbReference type="InterPro" id="IPR001496">
    <property type="entry name" value="SOCS_box"/>
</dbReference>
<dbReference type="InterPro" id="IPR050305">
    <property type="entry name" value="Small_GTPase_Rab"/>
</dbReference>
<evidence type="ECO:0000256" key="5">
    <source>
        <dbReference type="ARBA" id="ARBA00011984"/>
    </source>
</evidence>
<keyword evidence="13" id="KW-0564">Palmitate</keyword>
<dbReference type="InterPro" id="IPR027417">
    <property type="entry name" value="P-loop_NTPase"/>
</dbReference>
<evidence type="ECO:0000256" key="12">
    <source>
        <dbReference type="ARBA" id="ARBA00023136"/>
    </source>
</evidence>
<dbReference type="EC" id="3.6.5.2" evidence="5"/>
<keyword evidence="14" id="KW-0449">Lipoprotein</keyword>
<dbReference type="GO" id="GO:0005737">
    <property type="term" value="C:cytoplasm"/>
    <property type="evidence" value="ECO:0007669"/>
    <property type="project" value="UniProtKB-ARBA"/>
</dbReference>
<dbReference type="GO" id="GO:0003925">
    <property type="term" value="F:G protein activity"/>
    <property type="evidence" value="ECO:0007669"/>
    <property type="project" value="UniProtKB-EC"/>
</dbReference>
<keyword evidence="6" id="KW-0479">Metal-binding</keyword>
<name>A0A0M9AC19_9HYME</name>
<dbReference type="PRINTS" id="PR00449">
    <property type="entry name" value="RASTRNSFRMNG"/>
</dbReference>
<dbReference type="GO" id="GO:0005525">
    <property type="term" value="F:GTP binding"/>
    <property type="evidence" value="ECO:0007669"/>
    <property type="project" value="UniProtKB-KW"/>
</dbReference>
<dbReference type="SUPFAM" id="SSF52540">
    <property type="entry name" value="P-loop containing nucleoside triphosphate hydrolases"/>
    <property type="match status" value="1"/>
</dbReference>
<dbReference type="NCBIfam" id="TIGR00231">
    <property type="entry name" value="small_GTP"/>
    <property type="match status" value="1"/>
</dbReference>
<evidence type="ECO:0000256" key="11">
    <source>
        <dbReference type="ARBA" id="ARBA00023134"/>
    </source>
</evidence>
<comment type="similarity">
    <text evidence="4">Belongs to the small GTPase superfamily. Rab family.</text>
</comment>
<keyword evidence="8" id="KW-0833">Ubl conjugation pathway</keyword>
<dbReference type="SMART" id="SM00175">
    <property type="entry name" value="RAB"/>
    <property type="match status" value="1"/>
</dbReference>
<dbReference type="Proteomes" id="UP000053105">
    <property type="component" value="Unassembled WGS sequence"/>
</dbReference>
<reference evidence="18 19" key="1">
    <citation type="submission" date="2015-07" db="EMBL/GenBank/DDBJ databases">
        <title>The genome of Melipona quadrifasciata.</title>
        <authorList>
            <person name="Pan H."/>
            <person name="Kapheim K."/>
        </authorList>
    </citation>
    <scope>NUCLEOTIDE SEQUENCE [LARGE SCALE GENOMIC DNA]</scope>
    <source>
        <strain evidence="18">0111107301</strain>
        <tissue evidence="18">Whole body</tissue>
    </source>
</reference>
<proteinExistence type="inferred from homology"/>
<evidence type="ECO:0000313" key="19">
    <source>
        <dbReference type="Proteomes" id="UP000053105"/>
    </source>
</evidence>
<dbReference type="GO" id="GO:0035556">
    <property type="term" value="P:intracellular signal transduction"/>
    <property type="evidence" value="ECO:0007669"/>
    <property type="project" value="InterPro"/>
</dbReference>
<feature type="domain" description="SOCS box" evidence="17">
    <location>
        <begin position="186"/>
        <end position="232"/>
    </location>
</feature>
<keyword evidence="12" id="KW-0472">Membrane</keyword>
<evidence type="ECO:0000259" key="17">
    <source>
        <dbReference type="PROSITE" id="PS50225"/>
    </source>
</evidence>
<evidence type="ECO:0000256" key="3">
    <source>
        <dbReference type="ARBA" id="ARBA00004906"/>
    </source>
</evidence>
<keyword evidence="9" id="KW-0378">Hydrolase</keyword>
<evidence type="ECO:0000256" key="7">
    <source>
        <dbReference type="ARBA" id="ARBA00022741"/>
    </source>
</evidence>
<dbReference type="Gene3D" id="3.40.50.300">
    <property type="entry name" value="P-loop containing nucleotide triphosphate hydrolases"/>
    <property type="match status" value="1"/>
</dbReference>
<sequence>MAAGEASTTKSRQEKQYDYLLKFLLVGDSDVGKQEILSGLEDGAAESPFCSGSAYKTTTILLDGKRVKLQLWDTSGQGRFCTIIRSYSRGAQGIFLVYDITNKWSFDGIDRWLKEVEEHAPGVPKVLVGNRLHLAFKRQVGERDAEAYAAKNHMAFFEVSPLCDFNIRESFSELSRMALHRNGMERLWRSNKVLSLQELACRAIVARTTVYGIDQLPLPKSIKSHLKSYAMTTTSQLRYNGNRSLSSSKSLGSHHRKLRFVGVGHNGLSTPDLLQDKSFVSNIKEPCDVQNQSCNTKEDCKILDIINTEPTHLSSQNNLNGKRKIQDYIDNILTVKNSFTDVIKAKINFDTKFLGFEAILHKTISTSSDTVCLCQYCSNTMQTTHDIHRKLRSVTLNERNRAVTKPKRLTRSKKNII</sequence>
<dbReference type="EMBL" id="KQ435698">
    <property type="protein sequence ID" value="KOX80756.1"/>
    <property type="molecule type" value="Genomic_DNA"/>
</dbReference>
<comment type="pathway">
    <text evidence="3">Protein modification; protein ubiquitination.</text>
</comment>
<evidence type="ECO:0000256" key="10">
    <source>
        <dbReference type="ARBA" id="ARBA00022842"/>
    </source>
</evidence>
<comment type="subcellular location">
    <subcellularLocation>
        <location evidence="2">Membrane</location>
        <topology evidence="2">Lipid-anchor</topology>
    </subcellularLocation>
</comment>
<dbReference type="InterPro" id="IPR001806">
    <property type="entry name" value="Small_GTPase"/>
</dbReference>
<evidence type="ECO:0000256" key="4">
    <source>
        <dbReference type="ARBA" id="ARBA00006270"/>
    </source>
</evidence>
<dbReference type="InterPro" id="IPR005225">
    <property type="entry name" value="Small_GTP-bd"/>
</dbReference>
<dbReference type="Pfam" id="PF00071">
    <property type="entry name" value="Ras"/>
    <property type="match status" value="1"/>
</dbReference>
<dbReference type="GO" id="GO:0046872">
    <property type="term" value="F:metal ion binding"/>
    <property type="evidence" value="ECO:0007669"/>
    <property type="project" value="UniProtKB-KW"/>
</dbReference>
<evidence type="ECO:0000256" key="14">
    <source>
        <dbReference type="ARBA" id="ARBA00023288"/>
    </source>
</evidence>
<dbReference type="OrthoDB" id="6339763at2759"/>
<dbReference type="InterPro" id="IPR036036">
    <property type="entry name" value="SOCS_box-like_dom_sf"/>
</dbReference>
<dbReference type="PROSITE" id="PS51419">
    <property type="entry name" value="RAB"/>
    <property type="match status" value="1"/>
</dbReference>
<dbReference type="SUPFAM" id="SSF158235">
    <property type="entry name" value="SOCS box-like"/>
    <property type="match status" value="1"/>
</dbReference>
<keyword evidence="15" id="KW-0636">Prenylation</keyword>
<dbReference type="SMART" id="SM00174">
    <property type="entry name" value="RHO"/>
    <property type="match status" value="1"/>
</dbReference>
<keyword evidence="7" id="KW-0547">Nucleotide-binding</keyword>
<evidence type="ECO:0000313" key="18">
    <source>
        <dbReference type="EMBL" id="KOX80756.1"/>
    </source>
</evidence>
<evidence type="ECO:0000256" key="16">
    <source>
        <dbReference type="ARBA" id="ARBA00047660"/>
    </source>
</evidence>
<evidence type="ECO:0000256" key="2">
    <source>
        <dbReference type="ARBA" id="ARBA00004635"/>
    </source>
</evidence>
<evidence type="ECO:0000256" key="6">
    <source>
        <dbReference type="ARBA" id="ARBA00022723"/>
    </source>
</evidence>
<dbReference type="PROSITE" id="PS51421">
    <property type="entry name" value="RAS"/>
    <property type="match status" value="1"/>
</dbReference>
<dbReference type="CDD" id="cd03742">
    <property type="entry name" value="SOCS_Rab40"/>
    <property type="match status" value="1"/>
</dbReference>
<gene>
    <name evidence="18" type="ORF">WN51_02044</name>
</gene>
<keyword evidence="10" id="KW-0460">Magnesium</keyword>
<comment type="cofactor">
    <cofactor evidence="1">
        <name>Mg(2+)</name>
        <dbReference type="ChEBI" id="CHEBI:18420"/>
    </cofactor>
</comment>
<dbReference type="PROSITE" id="PS50225">
    <property type="entry name" value="SOCS"/>
    <property type="match status" value="1"/>
</dbReference>
<dbReference type="SMART" id="SM00173">
    <property type="entry name" value="RAS"/>
    <property type="match status" value="1"/>
</dbReference>
<evidence type="ECO:0000256" key="15">
    <source>
        <dbReference type="ARBA" id="ARBA00023289"/>
    </source>
</evidence>
<organism evidence="18 19">
    <name type="scientific">Melipona quadrifasciata</name>
    <dbReference type="NCBI Taxonomy" id="166423"/>
    <lineage>
        <taxon>Eukaryota</taxon>
        <taxon>Metazoa</taxon>
        <taxon>Ecdysozoa</taxon>
        <taxon>Arthropoda</taxon>
        <taxon>Hexapoda</taxon>
        <taxon>Insecta</taxon>
        <taxon>Pterygota</taxon>
        <taxon>Neoptera</taxon>
        <taxon>Endopterygota</taxon>
        <taxon>Hymenoptera</taxon>
        <taxon>Apocrita</taxon>
        <taxon>Aculeata</taxon>
        <taxon>Apoidea</taxon>
        <taxon>Anthophila</taxon>
        <taxon>Apidae</taxon>
        <taxon>Melipona</taxon>
    </lineage>
</organism>
<dbReference type="FunFam" id="3.40.50.300:FF:000371">
    <property type="entry name" value="RAB40C, member RAS oncogene family"/>
    <property type="match status" value="1"/>
</dbReference>
<evidence type="ECO:0000256" key="13">
    <source>
        <dbReference type="ARBA" id="ARBA00023139"/>
    </source>
</evidence>
<keyword evidence="19" id="KW-1185">Reference proteome</keyword>